<comment type="caution">
    <text evidence="4">The sequence shown here is derived from an EMBL/GenBank/DDBJ whole genome shotgun (WGS) entry which is preliminary data.</text>
</comment>
<evidence type="ECO:0000313" key="5">
    <source>
        <dbReference type="Proteomes" id="UP000829384"/>
    </source>
</evidence>
<dbReference type="InterPro" id="IPR036010">
    <property type="entry name" value="2Fe-2S_ferredoxin-like_sf"/>
</dbReference>
<organism evidence="4 5">
    <name type="scientific">Shewanella cutis</name>
    <dbReference type="NCBI Taxonomy" id="2766780"/>
    <lineage>
        <taxon>Bacteria</taxon>
        <taxon>Pseudomonadati</taxon>
        <taxon>Pseudomonadota</taxon>
        <taxon>Gammaproteobacteria</taxon>
        <taxon>Alteromonadales</taxon>
        <taxon>Shewanellaceae</taxon>
        <taxon>Shewanella</taxon>
    </lineage>
</organism>
<dbReference type="Proteomes" id="UP000829384">
    <property type="component" value="Unassembled WGS sequence"/>
</dbReference>
<keyword evidence="2" id="KW-0812">Transmembrane</keyword>
<dbReference type="RefSeq" id="WP_240132693.1">
    <property type="nucleotide sequence ID" value="NZ_JACSDI010000029.1"/>
</dbReference>
<name>A0ABS9R0Y2_9GAMM</name>
<feature type="transmembrane region" description="Helical" evidence="2">
    <location>
        <begin position="29"/>
        <end position="51"/>
    </location>
</feature>
<dbReference type="Pfam" id="PF03929">
    <property type="entry name" value="PepSY_TM"/>
    <property type="match status" value="1"/>
</dbReference>
<dbReference type="InterPro" id="IPR012675">
    <property type="entry name" value="Beta-grasp_dom_sf"/>
</dbReference>
<evidence type="ECO:0000256" key="2">
    <source>
        <dbReference type="SAM" id="Phobius"/>
    </source>
</evidence>
<feature type="transmembrane region" description="Helical" evidence="2">
    <location>
        <begin position="216"/>
        <end position="236"/>
    </location>
</feature>
<keyword evidence="2" id="KW-0472">Membrane</keyword>
<evidence type="ECO:0000259" key="3">
    <source>
        <dbReference type="Pfam" id="PF00111"/>
    </source>
</evidence>
<dbReference type="InterPro" id="IPR001041">
    <property type="entry name" value="2Fe-2S_ferredoxin-type"/>
</dbReference>
<dbReference type="Pfam" id="PF00111">
    <property type="entry name" value="Fer2"/>
    <property type="match status" value="1"/>
</dbReference>
<reference evidence="4 5" key="1">
    <citation type="submission" date="2020-08" db="EMBL/GenBank/DDBJ databases">
        <title>Whole genome sequence of Shewanella sp strain PS-2.</title>
        <authorList>
            <person name="Das S.K."/>
        </authorList>
    </citation>
    <scope>NUCLEOTIDE SEQUENCE [LARGE SCALE GENOMIC DNA]</scope>
    <source>
        <strain evidence="4 5">PS-2</strain>
    </source>
</reference>
<accession>A0ABS9R0Y2</accession>
<keyword evidence="2" id="KW-1133">Transmembrane helix</keyword>
<sequence>MSCSNKLNTGIEILGKRHRNLAMQTLHKWLALIVGLQLLIWIVTGLAFNLIDEQFLDANPYRVDDKAQSFNSPLASTANLLQQYQTEGIIELKLTSVLSRAVYALTTTKQTRWFWADSLEPLSLSDAEIQAIAKGSYSGSGVISSAQILTNKTPFDASGSVAMFTTSDPLDTRIYIDTASGAVLAHQNSQSDLKDLLFMLHFMDYTPDNGIGFNHLLVQSISIGALFLGLSGIYILGHKCHQGQLSLPFIRRKTAIGKLALYTQDAQLLAEFTDLNGTYLESINRGRERLRTQCGGGGRCGLCKLRFVEQPPIPNDYDLDKLTATELAQGIRLSCQHEAHPSKLELVTKAQHRDWQKSEY</sequence>
<evidence type="ECO:0000256" key="1">
    <source>
        <dbReference type="ARBA" id="ARBA00023075"/>
    </source>
</evidence>
<feature type="domain" description="2Fe-2S ferredoxin-type" evidence="3">
    <location>
        <begin position="286"/>
        <end position="337"/>
    </location>
</feature>
<protein>
    <submittedName>
        <fullName evidence="4">PepSY domain-containing protein</fullName>
    </submittedName>
</protein>
<dbReference type="InterPro" id="IPR005625">
    <property type="entry name" value="PepSY-ass_TM"/>
</dbReference>
<dbReference type="EMBL" id="JACSDI010000029">
    <property type="protein sequence ID" value="MCG9966266.1"/>
    <property type="molecule type" value="Genomic_DNA"/>
</dbReference>
<proteinExistence type="predicted"/>
<evidence type="ECO:0000313" key="4">
    <source>
        <dbReference type="EMBL" id="MCG9966266.1"/>
    </source>
</evidence>
<keyword evidence="1" id="KW-0830">Ubiquinone</keyword>
<gene>
    <name evidence="4" type="ORF">H9J30_20520</name>
</gene>
<dbReference type="Gene3D" id="3.10.20.30">
    <property type="match status" value="1"/>
</dbReference>
<dbReference type="SUPFAM" id="SSF54292">
    <property type="entry name" value="2Fe-2S ferredoxin-like"/>
    <property type="match status" value="1"/>
</dbReference>
<keyword evidence="5" id="KW-1185">Reference proteome</keyword>